<dbReference type="EMBL" id="CP015220">
    <property type="protein sequence ID" value="AMY24969.1"/>
    <property type="molecule type" value="Genomic_DNA"/>
</dbReference>
<dbReference type="OrthoDB" id="3393679at2"/>
<feature type="compositionally biased region" description="Low complexity" evidence="1">
    <location>
        <begin position="57"/>
        <end position="67"/>
    </location>
</feature>
<dbReference type="InterPro" id="IPR056303">
    <property type="entry name" value="AMIN-like"/>
</dbReference>
<dbReference type="PROSITE" id="PS51257">
    <property type="entry name" value="PROKAR_LIPOPROTEIN"/>
    <property type="match status" value="1"/>
</dbReference>
<protein>
    <recommendedName>
        <fullName evidence="2">AMIN-like domain-containing protein</fullName>
    </recommendedName>
</protein>
<evidence type="ECO:0000259" key="2">
    <source>
        <dbReference type="Pfam" id="PF24837"/>
    </source>
</evidence>
<feature type="domain" description="AMIN-like" evidence="2">
    <location>
        <begin position="104"/>
        <end position="210"/>
    </location>
</feature>
<evidence type="ECO:0000256" key="1">
    <source>
        <dbReference type="SAM" id="MobiDB-lite"/>
    </source>
</evidence>
<sequence length="211" mass="21566">MSEGYRRPVAAGLVVAPLLAAVLLVGCSAGEAPRPTPDASSSPNFETATGSLVVGDPFTAPTAPTETLPPVVPGLSLEGIRQPSGSPVAVTDVVLGASSVEYRLRGNGPVSYTVRYVDEAVRYGTSEPVALPGRAVLQVDIAGTSTEPDVTVVPYAGPDRIRNEPDSAVVAVDFLADADGISQSFVAVASDRPDFAVHSTQEPAAVIVTIS</sequence>
<reference evidence="4" key="2">
    <citation type="submission" date="2016-04" db="EMBL/GenBank/DDBJ databases">
        <title>Complete Genome and Plasmid Sequences for Rhodococcus fascians D188 and Draft Sequences for Rhodococcus spp. Isolates PBTS 1 and PBTS 2.</title>
        <authorList>
            <person name="Stamer R."/>
            <person name="Vereecke D."/>
            <person name="Zhang Y."/>
            <person name="Schilkey F."/>
            <person name="Devitt N."/>
            <person name="Randall J."/>
        </authorList>
    </citation>
    <scope>NUCLEOTIDE SEQUENCE [LARGE SCALE GENOMIC DNA]</scope>
    <source>
        <strain evidence="4">PBTS2</strain>
    </source>
</reference>
<evidence type="ECO:0000313" key="3">
    <source>
        <dbReference type="EMBL" id="AMY24969.1"/>
    </source>
</evidence>
<accession>A0A143QPV2</accession>
<dbReference type="AlphaFoldDB" id="A0A143QPV2"/>
<dbReference type="Pfam" id="PF24837">
    <property type="entry name" value="AMIN-like"/>
    <property type="match status" value="1"/>
</dbReference>
<proteinExistence type="predicted"/>
<feature type="compositionally biased region" description="Polar residues" evidence="1">
    <location>
        <begin position="38"/>
        <end position="50"/>
    </location>
</feature>
<reference evidence="3 4" key="1">
    <citation type="journal article" date="2016" name="Genome Announc.">
        <title>Complete Genome and Plasmid Sequences for Rhodococcus fascians D188 and Draft Sequences for Rhodococcus Isolates PBTS 1 and PBTS 2.</title>
        <authorList>
            <person name="Stamler R.A."/>
            <person name="Vereecke D."/>
            <person name="Zhang Y."/>
            <person name="Schilkey F."/>
            <person name="Devitt N."/>
            <person name="Randall J.J."/>
        </authorList>
    </citation>
    <scope>NUCLEOTIDE SEQUENCE [LARGE SCALE GENOMIC DNA]</scope>
    <source>
        <strain evidence="3 4">PBTS2</strain>
    </source>
</reference>
<dbReference type="RefSeq" id="WP_141214830.1">
    <property type="nucleotide sequence ID" value="NZ_CP015220.1"/>
</dbReference>
<keyword evidence="4" id="KW-1185">Reference proteome</keyword>
<dbReference type="Proteomes" id="UP000076038">
    <property type="component" value="Chromosome"/>
</dbReference>
<dbReference type="PATRIC" id="fig|1653479.3.peg.3734"/>
<gene>
    <name evidence="3" type="ORF">A3Q41_03683</name>
</gene>
<dbReference type="KEGG" id="rhs:A3Q41_03683"/>
<organism evidence="3 4">
    <name type="scientific">Rhodococcoides fascians</name>
    <name type="common">Rhodococcus fascians</name>
    <dbReference type="NCBI Taxonomy" id="1828"/>
    <lineage>
        <taxon>Bacteria</taxon>
        <taxon>Bacillati</taxon>
        <taxon>Actinomycetota</taxon>
        <taxon>Actinomycetes</taxon>
        <taxon>Mycobacteriales</taxon>
        <taxon>Nocardiaceae</taxon>
        <taxon>Rhodococcoides</taxon>
    </lineage>
</organism>
<evidence type="ECO:0000313" key="4">
    <source>
        <dbReference type="Proteomes" id="UP000076038"/>
    </source>
</evidence>
<feature type="region of interest" description="Disordered" evidence="1">
    <location>
        <begin position="31"/>
        <end position="67"/>
    </location>
</feature>
<name>A0A143QPV2_RHOFA</name>